<sequence>MDWALVCIKEDRLPKDKALGGINKPFSYAGQPSNIFELPKSKDVIEAGEILLKTGRTTGETRGR</sequence>
<proteinExistence type="predicted"/>
<dbReference type="EMBL" id="JAQJAC010000006">
    <property type="protein sequence ID" value="KAJ5580963.1"/>
    <property type="molecule type" value="Genomic_DNA"/>
</dbReference>
<dbReference type="Proteomes" id="UP001216150">
    <property type="component" value="Unassembled WGS sequence"/>
</dbReference>
<evidence type="ECO:0000313" key="2">
    <source>
        <dbReference type="Proteomes" id="UP001216150"/>
    </source>
</evidence>
<name>A0AAD6GRE0_9EURO</name>
<gene>
    <name evidence="1" type="ORF">N7450_007264</name>
</gene>
<dbReference type="AlphaFoldDB" id="A0AAD6GRE0"/>
<keyword evidence="2" id="KW-1185">Reference proteome</keyword>
<evidence type="ECO:0000313" key="1">
    <source>
        <dbReference type="EMBL" id="KAJ5580963.1"/>
    </source>
</evidence>
<organism evidence="1 2">
    <name type="scientific">Penicillium hetheringtonii</name>
    <dbReference type="NCBI Taxonomy" id="911720"/>
    <lineage>
        <taxon>Eukaryota</taxon>
        <taxon>Fungi</taxon>
        <taxon>Dikarya</taxon>
        <taxon>Ascomycota</taxon>
        <taxon>Pezizomycotina</taxon>
        <taxon>Eurotiomycetes</taxon>
        <taxon>Eurotiomycetidae</taxon>
        <taxon>Eurotiales</taxon>
        <taxon>Aspergillaceae</taxon>
        <taxon>Penicillium</taxon>
    </lineage>
</organism>
<reference evidence="1 2" key="1">
    <citation type="journal article" date="2023" name="IMA Fungus">
        <title>Comparative genomic study of the Penicillium genus elucidates a diverse pangenome and 15 lateral gene transfer events.</title>
        <authorList>
            <person name="Petersen C."/>
            <person name="Sorensen T."/>
            <person name="Nielsen M.R."/>
            <person name="Sondergaard T.E."/>
            <person name="Sorensen J.L."/>
            <person name="Fitzpatrick D.A."/>
            <person name="Frisvad J.C."/>
            <person name="Nielsen K.L."/>
        </authorList>
    </citation>
    <scope>NUCLEOTIDE SEQUENCE [LARGE SCALE GENOMIC DNA]</scope>
    <source>
        <strain evidence="1 2">IBT 29057</strain>
    </source>
</reference>
<protein>
    <submittedName>
        <fullName evidence="1">Uncharacterized protein</fullName>
    </submittedName>
</protein>
<comment type="caution">
    <text evidence="1">The sequence shown here is derived from an EMBL/GenBank/DDBJ whole genome shotgun (WGS) entry which is preliminary data.</text>
</comment>
<accession>A0AAD6GRE0</accession>